<evidence type="ECO:0000256" key="5">
    <source>
        <dbReference type="ARBA" id="ARBA00022741"/>
    </source>
</evidence>
<keyword evidence="7 8" id="KW-0131">Cell cycle</keyword>
<dbReference type="EC" id="6.3.2.9" evidence="7 8"/>
<comment type="similarity">
    <text evidence="7">Belongs to the MurCDEF family.</text>
</comment>
<keyword evidence="4 7" id="KW-0436">Ligase</keyword>
<evidence type="ECO:0000256" key="7">
    <source>
        <dbReference type="HAMAP-Rule" id="MF_00639"/>
    </source>
</evidence>
<keyword evidence="7 8" id="KW-0961">Cell wall biogenesis/degradation</keyword>
<evidence type="ECO:0000256" key="2">
    <source>
        <dbReference type="ARBA" id="ARBA00004752"/>
    </source>
</evidence>
<reference evidence="12" key="1">
    <citation type="submission" date="2017-09" db="EMBL/GenBank/DDBJ databases">
        <title>Depth-based differentiation of microbial function through sediment-hosted aquifers and enrichment of novel symbionts in the deep terrestrial subsurface.</title>
        <authorList>
            <person name="Probst A.J."/>
            <person name="Ladd B."/>
            <person name="Jarett J.K."/>
            <person name="Geller-Mcgrath D.E."/>
            <person name="Sieber C.M.K."/>
            <person name="Emerson J.B."/>
            <person name="Anantharaman K."/>
            <person name="Thomas B.C."/>
            <person name="Malmstrom R."/>
            <person name="Stieglmeier M."/>
            <person name="Klingl A."/>
            <person name="Woyke T."/>
            <person name="Ryan C.M."/>
            <person name="Banfield J.F."/>
        </authorList>
    </citation>
    <scope>NUCLEOTIDE SEQUENCE [LARGE SCALE GENOMIC DNA]</scope>
</reference>
<proteinExistence type="inferred from homology"/>
<dbReference type="InterPro" id="IPR013221">
    <property type="entry name" value="Mur_ligase_cen"/>
</dbReference>
<dbReference type="InterPro" id="IPR036615">
    <property type="entry name" value="Mur_ligase_C_dom_sf"/>
</dbReference>
<dbReference type="GO" id="GO:0009252">
    <property type="term" value="P:peptidoglycan biosynthetic process"/>
    <property type="evidence" value="ECO:0007669"/>
    <property type="project" value="UniProtKB-UniRule"/>
</dbReference>
<evidence type="ECO:0000256" key="1">
    <source>
        <dbReference type="ARBA" id="ARBA00004496"/>
    </source>
</evidence>
<dbReference type="InterPro" id="IPR036565">
    <property type="entry name" value="Mur-like_cat_sf"/>
</dbReference>
<dbReference type="AlphaFoldDB" id="A0A2M6YUE1"/>
<dbReference type="SUPFAM" id="SSF53623">
    <property type="entry name" value="MurD-like peptide ligases, catalytic domain"/>
    <property type="match status" value="1"/>
</dbReference>
<comment type="catalytic activity">
    <reaction evidence="7 8">
        <text>UDP-N-acetyl-alpha-D-muramoyl-L-alanine + D-glutamate + ATP = UDP-N-acetyl-alpha-D-muramoyl-L-alanyl-D-glutamate + ADP + phosphate + H(+)</text>
        <dbReference type="Rhea" id="RHEA:16429"/>
        <dbReference type="ChEBI" id="CHEBI:15378"/>
        <dbReference type="ChEBI" id="CHEBI:29986"/>
        <dbReference type="ChEBI" id="CHEBI:30616"/>
        <dbReference type="ChEBI" id="CHEBI:43474"/>
        <dbReference type="ChEBI" id="CHEBI:83898"/>
        <dbReference type="ChEBI" id="CHEBI:83900"/>
        <dbReference type="ChEBI" id="CHEBI:456216"/>
        <dbReference type="EC" id="6.3.2.9"/>
    </reaction>
</comment>
<evidence type="ECO:0000256" key="3">
    <source>
        <dbReference type="ARBA" id="ARBA00022490"/>
    </source>
</evidence>
<dbReference type="GO" id="GO:0071555">
    <property type="term" value="P:cell wall organization"/>
    <property type="evidence" value="ECO:0007669"/>
    <property type="project" value="UniProtKB-KW"/>
</dbReference>
<dbReference type="UniPathway" id="UPA00219"/>
<dbReference type="SUPFAM" id="SSF51984">
    <property type="entry name" value="MurCD N-terminal domain"/>
    <property type="match status" value="1"/>
</dbReference>
<evidence type="ECO:0000313" key="12">
    <source>
        <dbReference type="Proteomes" id="UP000230184"/>
    </source>
</evidence>
<feature type="domain" description="Mur ligase C-terminal" evidence="9">
    <location>
        <begin position="334"/>
        <end position="448"/>
    </location>
</feature>
<keyword evidence="3 7" id="KW-0963">Cytoplasm</keyword>
<dbReference type="GO" id="GO:0005524">
    <property type="term" value="F:ATP binding"/>
    <property type="evidence" value="ECO:0007669"/>
    <property type="project" value="UniProtKB-UniRule"/>
</dbReference>
<dbReference type="InterPro" id="IPR004101">
    <property type="entry name" value="Mur_ligase_C"/>
</dbReference>
<dbReference type="Gene3D" id="3.40.1190.10">
    <property type="entry name" value="Mur-like, catalytic domain"/>
    <property type="match status" value="1"/>
</dbReference>
<dbReference type="EMBL" id="PEWY01000069">
    <property type="protein sequence ID" value="PIU37091.1"/>
    <property type="molecule type" value="Genomic_DNA"/>
</dbReference>
<sequence>MSTKLIQNLKQKYQGKNILVVGLGLQGGGVGIAQFFAELGAIVTVTDKKSETQLYQSIDRLIQLSNKIIFHLGGHYVEDFINADFIFKGPSVRWDCPEIIEAQKKNIPIEMEMAFVVTNYPGKVIGITGTRGKSTTTNLIFNVLKQNGFKVTLGGGLPGISTIEYLKDADEDSWLVAELSSWALSSFHRAKISPHISVFTNLYPGHLNYYKNLEDYFYDKEAIFQYQKEEDYLVINKSLKENFLKLGLSFFDRHAPKGAPGDFQKITSPRLDKNFCAPSLLFFSKSDFPYPLTYLKGEHNLENAAATLKVAEILKIDKNKAVEAIKNFGGLPYRQQVVGKKGNVIFVNDTTSTTPIATIKAIDTFKDKKIVLILGGNSKNLPYDQLIKQLDNVEKIVLLAGSFTDQILDTPEVSFTEKISKQVYDDLQKAVREAYRIALDLKNSYVLFSPGATSFAMFNNEFHRGEEFNRIVNKIINE</sequence>
<keyword evidence="7 8" id="KW-0133">Cell shape</keyword>
<keyword evidence="6 7" id="KW-0067">ATP-binding</keyword>
<comment type="subcellular location">
    <subcellularLocation>
        <location evidence="1 7 8">Cytoplasm</location>
    </subcellularLocation>
</comment>
<dbReference type="Pfam" id="PF21799">
    <property type="entry name" value="MurD-like_N"/>
    <property type="match status" value="1"/>
</dbReference>
<dbReference type="SUPFAM" id="SSF53244">
    <property type="entry name" value="MurD-like peptide ligases, peptide-binding domain"/>
    <property type="match status" value="1"/>
</dbReference>
<dbReference type="PANTHER" id="PTHR43692:SF1">
    <property type="entry name" value="UDP-N-ACETYLMURAMOYLALANINE--D-GLUTAMATE LIGASE"/>
    <property type="match status" value="1"/>
</dbReference>
<evidence type="ECO:0000259" key="10">
    <source>
        <dbReference type="Pfam" id="PF08245"/>
    </source>
</evidence>
<evidence type="ECO:0000259" key="9">
    <source>
        <dbReference type="Pfam" id="PF02875"/>
    </source>
</evidence>
<dbReference type="GO" id="GO:0005737">
    <property type="term" value="C:cytoplasm"/>
    <property type="evidence" value="ECO:0007669"/>
    <property type="project" value="UniProtKB-SubCell"/>
</dbReference>
<evidence type="ECO:0000256" key="6">
    <source>
        <dbReference type="ARBA" id="ARBA00022840"/>
    </source>
</evidence>
<evidence type="ECO:0000256" key="8">
    <source>
        <dbReference type="RuleBase" id="RU003664"/>
    </source>
</evidence>
<comment type="pathway">
    <text evidence="2 7 8">Cell wall biogenesis; peptidoglycan biosynthesis.</text>
</comment>
<comment type="function">
    <text evidence="7 8">Cell wall formation. Catalyzes the addition of glutamate to the nucleotide precursor UDP-N-acetylmuramoyl-L-alanine (UMA).</text>
</comment>
<dbReference type="Pfam" id="PF02875">
    <property type="entry name" value="Mur_ligase_C"/>
    <property type="match status" value="1"/>
</dbReference>
<keyword evidence="7 8" id="KW-0132">Cell division</keyword>
<gene>
    <name evidence="7 11" type="primary">murD</name>
    <name evidence="11" type="ORF">COT02_02640</name>
</gene>
<dbReference type="Gene3D" id="3.40.50.720">
    <property type="entry name" value="NAD(P)-binding Rossmann-like Domain"/>
    <property type="match status" value="1"/>
</dbReference>
<dbReference type="Proteomes" id="UP000230184">
    <property type="component" value="Unassembled WGS sequence"/>
</dbReference>
<evidence type="ECO:0000256" key="4">
    <source>
        <dbReference type="ARBA" id="ARBA00022598"/>
    </source>
</evidence>
<name>A0A2M6YUE1_9BACT</name>
<feature type="domain" description="Mur ligase central" evidence="10">
    <location>
        <begin position="127"/>
        <end position="310"/>
    </location>
</feature>
<dbReference type="PANTHER" id="PTHR43692">
    <property type="entry name" value="UDP-N-ACETYLMURAMOYLALANINE--D-GLUTAMATE LIGASE"/>
    <property type="match status" value="1"/>
</dbReference>
<dbReference type="GO" id="GO:0008764">
    <property type="term" value="F:UDP-N-acetylmuramoylalanine-D-glutamate ligase activity"/>
    <property type="evidence" value="ECO:0007669"/>
    <property type="project" value="UniProtKB-UniRule"/>
</dbReference>
<dbReference type="HAMAP" id="MF_00639">
    <property type="entry name" value="MurD"/>
    <property type="match status" value="1"/>
</dbReference>
<dbReference type="InterPro" id="IPR005762">
    <property type="entry name" value="MurD"/>
</dbReference>
<keyword evidence="5 7" id="KW-0547">Nucleotide-binding</keyword>
<feature type="binding site" evidence="7">
    <location>
        <begin position="129"/>
        <end position="135"/>
    </location>
    <ligand>
        <name>ATP</name>
        <dbReference type="ChEBI" id="CHEBI:30616"/>
    </ligand>
</feature>
<organism evidence="11 12">
    <name type="scientific">Candidatus Roizmanbacteria bacterium CG07_land_8_20_14_0_80_34_15</name>
    <dbReference type="NCBI Taxonomy" id="1974849"/>
    <lineage>
        <taxon>Bacteria</taxon>
        <taxon>Candidatus Roizmaniibacteriota</taxon>
    </lineage>
</organism>
<evidence type="ECO:0000313" key="11">
    <source>
        <dbReference type="EMBL" id="PIU37091.1"/>
    </source>
</evidence>
<dbReference type="NCBIfam" id="TIGR01087">
    <property type="entry name" value="murD"/>
    <property type="match status" value="1"/>
</dbReference>
<dbReference type="Pfam" id="PF08245">
    <property type="entry name" value="Mur_ligase_M"/>
    <property type="match status" value="1"/>
</dbReference>
<dbReference type="Gene3D" id="3.90.190.20">
    <property type="entry name" value="Mur ligase, C-terminal domain"/>
    <property type="match status" value="1"/>
</dbReference>
<dbReference type="GO" id="GO:0051301">
    <property type="term" value="P:cell division"/>
    <property type="evidence" value="ECO:0007669"/>
    <property type="project" value="UniProtKB-KW"/>
</dbReference>
<keyword evidence="7 8" id="KW-0573">Peptidoglycan synthesis</keyword>
<protein>
    <recommendedName>
        <fullName evidence="7 8">UDP-N-acetylmuramoylalanine--D-glutamate ligase</fullName>
        <ecNumber evidence="7 8">6.3.2.9</ecNumber>
    </recommendedName>
    <alternativeName>
        <fullName evidence="7">D-glutamic acid-adding enzyme</fullName>
    </alternativeName>
    <alternativeName>
        <fullName evidence="7">UDP-N-acetylmuramoyl-L-alanyl-D-glutamate synthetase</fullName>
    </alternativeName>
</protein>
<accession>A0A2M6YUE1</accession>
<dbReference type="GO" id="GO:0008360">
    <property type="term" value="P:regulation of cell shape"/>
    <property type="evidence" value="ECO:0007669"/>
    <property type="project" value="UniProtKB-KW"/>
</dbReference>
<comment type="caution">
    <text evidence="11">The sequence shown here is derived from an EMBL/GenBank/DDBJ whole genome shotgun (WGS) entry which is preliminary data.</text>
</comment>